<dbReference type="GO" id="GO:0003677">
    <property type="term" value="F:DNA binding"/>
    <property type="evidence" value="ECO:0007669"/>
    <property type="project" value="InterPro"/>
</dbReference>
<dbReference type="EMBL" id="BOPF01000060">
    <property type="protein sequence ID" value="GIJ51971.1"/>
    <property type="molecule type" value="Genomic_DNA"/>
</dbReference>
<dbReference type="InterPro" id="IPR011067">
    <property type="entry name" value="Plasmid_toxin/cell-grow_inhib"/>
</dbReference>
<keyword evidence="2" id="KW-1277">Toxin-antitoxin system</keyword>
<keyword evidence="4" id="KW-1185">Reference proteome</keyword>
<evidence type="ECO:0000256" key="1">
    <source>
        <dbReference type="ARBA" id="ARBA00007521"/>
    </source>
</evidence>
<protein>
    <recommendedName>
        <fullName evidence="5">mRNA interferase MazF</fullName>
    </recommendedName>
</protein>
<dbReference type="Proteomes" id="UP000619260">
    <property type="component" value="Unassembled WGS sequence"/>
</dbReference>
<evidence type="ECO:0000313" key="3">
    <source>
        <dbReference type="EMBL" id="GIJ51971.1"/>
    </source>
</evidence>
<dbReference type="InterPro" id="IPR003477">
    <property type="entry name" value="PemK-like"/>
</dbReference>
<evidence type="ECO:0008006" key="5">
    <source>
        <dbReference type="Google" id="ProtNLM"/>
    </source>
</evidence>
<dbReference type="SUPFAM" id="SSF50118">
    <property type="entry name" value="Cell growth inhibitor/plasmid maintenance toxic component"/>
    <property type="match status" value="1"/>
</dbReference>
<evidence type="ECO:0000256" key="2">
    <source>
        <dbReference type="ARBA" id="ARBA00022649"/>
    </source>
</evidence>
<evidence type="ECO:0000313" key="4">
    <source>
        <dbReference type="Proteomes" id="UP000619260"/>
    </source>
</evidence>
<comment type="similarity">
    <text evidence="1">Belongs to the PemK/MazF family.</text>
</comment>
<comment type="caution">
    <text evidence="3">The sequence shown here is derived from an EMBL/GenBank/DDBJ whole genome shotgun (WGS) entry which is preliminary data.</text>
</comment>
<name>A0A8J4DVZ6_9ACTN</name>
<sequence>MRRGDVFHHDALDRRFVVVSTDRLTEAGTAIVAEVHPEIPIGMRGMLAVSLRDEDPIGGAVLGWRVNYIAAERLGKHLGRLTDETMEIVDMALRTALDL</sequence>
<organism evidence="3 4">
    <name type="scientific">Virgisporangium aliadipatigenens</name>
    <dbReference type="NCBI Taxonomy" id="741659"/>
    <lineage>
        <taxon>Bacteria</taxon>
        <taxon>Bacillati</taxon>
        <taxon>Actinomycetota</taxon>
        <taxon>Actinomycetes</taxon>
        <taxon>Micromonosporales</taxon>
        <taxon>Micromonosporaceae</taxon>
        <taxon>Virgisporangium</taxon>
    </lineage>
</organism>
<gene>
    <name evidence="3" type="ORF">Val02_88570</name>
</gene>
<reference evidence="3" key="1">
    <citation type="submission" date="2021-01" db="EMBL/GenBank/DDBJ databases">
        <title>Whole genome shotgun sequence of Virgisporangium aliadipatigenens NBRC 105644.</title>
        <authorList>
            <person name="Komaki H."/>
            <person name="Tamura T."/>
        </authorList>
    </citation>
    <scope>NUCLEOTIDE SEQUENCE</scope>
    <source>
        <strain evidence="3">NBRC 105644</strain>
    </source>
</reference>
<dbReference type="Pfam" id="PF02452">
    <property type="entry name" value="PemK_toxin"/>
    <property type="match status" value="1"/>
</dbReference>
<proteinExistence type="inferred from homology"/>
<dbReference type="AlphaFoldDB" id="A0A8J4DVZ6"/>
<accession>A0A8J4DVZ6</accession>
<dbReference type="RefSeq" id="WP_203905371.1">
    <property type="nucleotide sequence ID" value="NZ_BOPF01000060.1"/>
</dbReference>
<dbReference type="Gene3D" id="2.30.30.110">
    <property type="match status" value="1"/>
</dbReference>